<comment type="caution">
    <text evidence="12">The sequence shown here is derived from an EMBL/GenBank/DDBJ whole genome shotgun (WGS) entry which is preliminary data.</text>
</comment>
<keyword evidence="6 10" id="KW-0819">tRNA processing</keyword>
<organism evidence="12 13">
    <name type="scientific">Leptolinea tardivitalis</name>
    <dbReference type="NCBI Taxonomy" id="229920"/>
    <lineage>
        <taxon>Bacteria</taxon>
        <taxon>Bacillati</taxon>
        <taxon>Chloroflexota</taxon>
        <taxon>Anaerolineae</taxon>
        <taxon>Anaerolineales</taxon>
        <taxon>Anaerolineaceae</taxon>
        <taxon>Leptolinea</taxon>
    </lineage>
</organism>
<keyword evidence="9 10" id="KW-0520">NAD</keyword>
<dbReference type="InterPro" id="IPR036188">
    <property type="entry name" value="FAD/NAD-bd_sf"/>
</dbReference>
<dbReference type="Pfam" id="PF01134">
    <property type="entry name" value="GIDA"/>
    <property type="match status" value="1"/>
</dbReference>
<keyword evidence="7 10" id="KW-0274">FAD</keyword>
<dbReference type="HAMAP" id="MF_01037">
    <property type="entry name" value="TrmFO"/>
    <property type="match status" value="1"/>
</dbReference>
<dbReference type="NCBIfam" id="NF003739">
    <property type="entry name" value="PRK05335.1"/>
    <property type="match status" value="1"/>
</dbReference>
<dbReference type="PANTHER" id="PTHR11806">
    <property type="entry name" value="GLUCOSE INHIBITED DIVISION PROTEIN A"/>
    <property type="match status" value="1"/>
</dbReference>
<comment type="cofactor">
    <cofactor evidence="1 10">
        <name>FAD</name>
        <dbReference type="ChEBI" id="CHEBI:57692"/>
    </cofactor>
</comment>
<evidence type="ECO:0000256" key="8">
    <source>
        <dbReference type="ARBA" id="ARBA00022857"/>
    </source>
</evidence>
<dbReference type="GO" id="GO:0002098">
    <property type="term" value="P:tRNA wobble uridine modification"/>
    <property type="evidence" value="ECO:0007669"/>
    <property type="project" value="TreeGrafter"/>
</dbReference>
<dbReference type="Gene3D" id="3.50.50.60">
    <property type="entry name" value="FAD/NAD(P)-binding domain"/>
    <property type="match status" value="2"/>
</dbReference>
<dbReference type="EMBL" id="LGCK01000008">
    <property type="protein sequence ID" value="KPL72406.1"/>
    <property type="molecule type" value="Genomic_DNA"/>
</dbReference>
<keyword evidence="3 10" id="KW-0489">Methyltransferase</keyword>
<dbReference type="GO" id="GO:0005829">
    <property type="term" value="C:cytosol"/>
    <property type="evidence" value="ECO:0007669"/>
    <property type="project" value="TreeGrafter"/>
</dbReference>
<evidence type="ECO:0000256" key="5">
    <source>
        <dbReference type="ARBA" id="ARBA00022679"/>
    </source>
</evidence>
<evidence type="ECO:0000256" key="9">
    <source>
        <dbReference type="ARBA" id="ARBA00023027"/>
    </source>
</evidence>
<reference evidence="12 13" key="1">
    <citation type="submission" date="2015-07" db="EMBL/GenBank/DDBJ databases">
        <title>Genome sequence of Leptolinea tardivitalis DSM 16556.</title>
        <authorList>
            <person name="Hemp J."/>
            <person name="Ward L.M."/>
            <person name="Pace L.A."/>
            <person name="Fischer W.W."/>
        </authorList>
    </citation>
    <scope>NUCLEOTIDE SEQUENCE [LARGE SCALE GENOMIC DNA]</scope>
    <source>
        <strain evidence="12 13">YMTK-2</strain>
    </source>
</reference>
<dbReference type="GO" id="GO:0047151">
    <property type="term" value="F:tRNA (uracil(54)-C5)-methyltransferase activity, 5,10-methylenetetrahydrofolate-dependent"/>
    <property type="evidence" value="ECO:0007669"/>
    <property type="project" value="UniProtKB-UniRule"/>
</dbReference>
<proteinExistence type="inferred from homology"/>
<evidence type="ECO:0000313" key="12">
    <source>
        <dbReference type="EMBL" id="KPL72406.1"/>
    </source>
</evidence>
<dbReference type="PATRIC" id="fig|229920.5.peg.743"/>
<evidence type="ECO:0000259" key="11">
    <source>
        <dbReference type="Pfam" id="PF01134"/>
    </source>
</evidence>
<comment type="function">
    <text evidence="10">Catalyzes the folate-dependent formation of 5-methyl-uridine at position 54 (M-5-U54) in all tRNAs.</text>
</comment>
<dbReference type="GO" id="GO:0050660">
    <property type="term" value="F:flavin adenine dinucleotide binding"/>
    <property type="evidence" value="ECO:0007669"/>
    <property type="project" value="UniProtKB-UniRule"/>
</dbReference>
<feature type="domain" description="MnmG N-terminal" evidence="11">
    <location>
        <begin position="4"/>
        <end position="377"/>
    </location>
</feature>
<comment type="catalytic activity">
    <reaction evidence="10">
        <text>uridine(54) in tRNA + (6R)-5,10-methylene-5,6,7,8-tetrahydrofolate + NADPH + H(+) = 5-methyluridine(54) in tRNA + (6S)-5,6,7,8-tetrahydrofolate + NADP(+)</text>
        <dbReference type="Rhea" id="RHEA:62372"/>
        <dbReference type="Rhea" id="RHEA-COMP:10167"/>
        <dbReference type="Rhea" id="RHEA-COMP:10193"/>
        <dbReference type="ChEBI" id="CHEBI:15378"/>
        <dbReference type="ChEBI" id="CHEBI:15636"/>
        <dbReference type="ChEBI" id="CHEBI:57453"/>
        <dbReference type="ChEBI" id="CHEBI:57783"/>
        <dbReference type="ChEBI" id="CHEBI:58349"/>
        <dbReference type="ChEBI" id="CHEBI:65315"/>
        <dbReference type="ChEBI" id="CHEBI:74447"/>
        <dbReference type="EC" id="2.1.1.74"/>
    </reaction>
</comment>
<protein>
    <recommendedName>
        <fullName evidence="10">Methylenetetrahydrofolate--tRNA-(uracil-5-)-methyltransferase TrmFO</fullName>
        <ecNumber evidence="10">2.1.1.74</ecNumber>
    </recommendedName>
    <alternativeName>
        <fullName evidence="10">Folate-dependent tRNA (uracil-5-)-methyltransferase</fullName>
    </alternativeName>
    <alternativeName>
        <fullName evidence="10">Folate-dependent tRNA(M-5-U54)-methyltransferase</fullName>
    </alternativeName>
</protein>
<evidence type="ECO:0000256" key="4">
    <source>
        <dbReference type="ARBA" id="ARBA00022630"/>
    </source>
</evidence>
<keyword evidence="5 10" id="KW-0808">Transferase</keyword>
<dbReference type="NCBIfam" id="TIGR00137">
    <property type="entry name" value="gid_trmFO"/>
    <property type="match status" value="1"/>
</dbReference>
<keyword evidence="8 10" id="KW-0521">NADP</keyword>
<evidence type="ECO:0000256" key="2">
    <source>
        <dbReference type="ARBA" id="ARBA00022490"/>
    </source>
</evidence>
<dbReference type="EC" id="2.1.1.74" evidence="10"/>
<dbReference type="Proteomes" id="UP000050430">
    <property type="component" value="Unassembled WGS sequence"/>
</dbReference>
<dbReference type="OrthoDB" id="9815560at2"/>
<evidence type="ECO:0000256" key="10">
    <source>
        <dbReference type="HAMAP-Rule" id="MF_01037"/>
    </source>
</evidence>
<keyword evidence="13" id="KW-1185">Reference proteome</keyword>
<evidence type="ECO:0000256" key="7">
    <source>
        <dbReference type="ARBA" id="ARBA00022827"/>
    </source>
</evidence>
<dbReference type="InterPro" id="IPR004417">
    <property type="entry name" value="TrmFO"/>
</dbReference>
<keyword evidence="2 10" id="KW-0963">Cytoplasm</keyword>
<comment type="similarity">
    <text evidence="10">Belongs to the MnmG family. TrmFO subfamily.</text>
</comment>
<dbReference type="GO" id="GO:0030488">
    <property type="term" value="P:tRNA methylation"/>
    <property type="evidence" value="ECO:0007669"/>
    <property type="project" value="TreeGrafter"/>
</dbReference>
<keyword evidence="4 10" id="KW-0285">Flavoprotein</keyword>
<accession>A0A0P6WZV5</accession>
<dbReference type="SUPFAM" id="SSF51905">
    <property type="entry name" value="FAD/NAD(P)-binding domain"/>
    <property type="match status" value="1"/>
</dbReference>
<comment type="catalytic activity">
    <reaction evidence="10">
        <text>uridine(54) in tRNA + (6R)-5,10-methylene-5,6,7,8-tetrahydrofolate + NADH + H(+) = 5-methyluridine(54) in tRNA + (6S)-5,6,7,8-tetrahydrofolate + NAD(+)</text>
        <dbReference type="Rhea" id="RHEA:16873"/>
        <dbReference type="Rhea" id="RHEA-COMP:10167"/>
        <dbReference type="Rhea" id="RHEA-COMP:10193"/>
        <dbReference type="ChEBI" id="CHEBI:15378"/>
        <dbReference type="ChEBI" id="CHEBI:15636"/>
        <dbReference type="ChEBI" id="CHEBI:57453"/>
        <dbReference type="ChEBI" id="CHEBI:57540"/>
        <dbReference type="ChEBI" id="CHEBI:57945"/>
        <dbReference type="ChEBI" id="CHEBI:65315"/>
        <dbReference type="ChEBI" id="CHEBI:74447"/>
        <dbReference type="EC" id="2.1.1.74"/>
    </reaction>
</comment>
<dbReference type="AlphaFoldDB" id="A0A0P6WZV5"/>
<comment type="subcellular location">
    <subcellularLocation>
        <location evidence="10">Cytoplasm</location>
    </subcellularLocation>
</comment>
<dbReference type="RefSeq" id="WP_062423083.1">
    <property type="nucleotide sequence ID" value="NZ_BBYA01000012.1"/>
</dbReference>
<dbReference type="STRING" id="229920.ADM99_08260"/>
<evidence type="ECO:0000313" key="13">
    <source>
        <dbReference type="Proteomes" id="UP000050430"/>
    </source>
</evidence>
<evidence type="ECO:0000256" key="1">
    <source>
        <dbReference type="ARBA" id="ARBA00001974"/>
    </source>
</evidence>
<gene>
    <name evidence="12" type="primary">gid</name>
    <name evidence="10" type="synonym">trmFO</name>
    <name evidence="12" type="ORF">ADM99_08260</name>
</gene>
<evidence type="ECO:0000256" key="3">
    <source>
        <dbReference type="ARBA" id="ARBA00022603"/>
    </source>
</evidence>
<name>A0A0P6WZV5_9CHLR</name>
<evidence type="ECO:0000256" key="6">
    <source>
        <dbReference type="ARBA" id="ARBA00022694"/>
    </source>
</evidence>
<sequence length="451" mass="49707">MNELIIVGGGLAGCEAAYQALKRGVSVKLYEMRPLTSTSAHITGNLAELVCSNSLGSLLPDRASGLLMHELEKLDSLLLRISRATAVPSGSSLSVDRNTFSHKVEQELGKFPNFHLIRYEIKTLPDSPTILASGPLTSPSLAEAVAKFTGQNNLFFYDAVAPIIFRDSIDFSIAFSASRFAAEKGQTADYINCPMSRDEFDAFVSALVTADRIPLKIDEKNIVDGVNAGKSKFFEGCLPIEIMAERGQKALTFGPMRPIGLMDPRTNQRPYAVAQLRQDDLSGSLYNMVGFQTNLTYPEQKRVFRMIPGLKHAEFIRLGQMHRNTFIASPTVLFPTMQSKIRPDVFFAGQITGIEGYLGNISSGLLAGINAVNFLRNSDLLVFPPTTMIGALCRYITESSPDHFQPIKANFGLLPEIKNRYVGRLERTTQYVENASLAMDTYLQEVGDQLR</sequence>
<dbReference type="InterPro" id="IPR002218">
    <property type="entry name" value="MnmG-rel"/>
</dbReference>
<dbReference type="InterPro" id="IPR040131">
    <property type="entry name" value="MnmG_N"/>
</dbReference>
<feature type="binding site" evidence="10">
    <location>
        <begin position="8"/>
        <end position="13"/>
    </location>
    <ligand>
        <name>FAD</name>
        <dbReference type="ChEBI" id="CHEBI:57692"/>
    </ligand>
</feature>
<dbReference type="PANTHER" id="PTHR11806:SF2">
    <property type="entry name" value="METHYLENETETRAHYDROFOLATE--TRNA-(URACIL-5-)-METHYLTRANSFERASE TRMFO"/>
    <property type="match status" value="1"/>
</dbReference>